<dbReference type="InterPro" id="IPR018273">
    <property type="entry name" value="Ribosomal_eS17_CS"/>
</dbReference>
<dbReference type="InterPro" id="IPR036401">
    <property type="entry name" value="Ribosomal_eS17_sf"/>
</dbReference>
<sequence length="95" mass="10839">MLVLENNRQDFGVDFQENKKSLNNVSTIRSKSLKNQIAGYITRFIKKEIKLESEKEELIENQEKPEEDAEITSADNVSADVEPIVETAKLEPTTK</sequence>
<keyword evidence="2" id="KW-0689">Ribosomal protein</keyword>
<dbReference type="PROSITE" id="PS00712">
    <property type="entry name" value="RIBOSOMAL_S17E"/>
    <property type="match status" value="1"/>
</dbReference>
<dbReference type="GO" id="GO:0006412">
    <property type="term" value="P:translation"/>
    <property type="evidence" value="ECO:0007669"/>
    <property type="project" value="InterPro"/>
</dbReference>
<proteinExistence type="inferred from homology"/>
<feature type="region of interest" description="Disordered" evidence="4">
    <location>
        <begin position="57"/>
        <end position="95"/>
    </location>
</feature>
<evidence type="ECO:0008006" key="6">
    <source>
        <dbReference type="Google" id="ProtNLM"/>
    </source>
</evidence>
<dbReference type="GO" id="GO:0003735">
    <property type="term" value="F:structural constituent of ribosome"/>
    <property type="evidence" value="ECO:0007669"/>
    <property type="project" value="InterPro"/>
</dbReference>
<dbReference type="GO" id="GO:0005840">
    <property type="term" value="C:ribosome"/>
    <property type="evidence" value="ECO:0007669"/>
    <property type="project" value="UniProtKB-KW"/>
</dbReference>
<reference evidence="5" key="1">
    <citation type="submission" date="2018-05" db="EMBL/GenBank/DDBJ databases">
        <authorList>
            <person name="Lanie J.A."/>
            <person name="Ng W.-L."/>
            <person name="Kazmierczak K.M."/>
            <person name="Andrzejewski T.M."/>
            <person name="Davidsen T.M."/>
            <person name="Wayne K.J."/>
            <person name="Tettelin H."/>
            <person name="Glass J.I."/>
            <person name="Rusch D."/>
            <person name="Podicherti R."/>
            <person name="Tsui H.-C.T."/>
            <person name="Winkler M.E."/>
        </authorList>
    </citation>
    <scope>NUCLEOTIDE SEQUENCE</scope>
</reference>
<dbReference type="PANTHER" id="PTHR10732:SF0">
    <property type="entry name" value="40S RIBOSOMAL PROTEIN S17"/>
    <property type="match status" value="1"/>
</dbReference>
<comment type="similarity">
    <text evidence="1">Belongs to the eukaryotic ribosomal protein eS17 family.</text>
</comment>
<dbReference type="EMBL" id="UINC01009741">
    <property type="protein sequence ID" value="SVA43621.1"/>
    <property type="molecule type" value="Genomic_DNA"/>
</dbReference>
<dbReference type="AlphaFoldDB" id="A0A381VU69"/>
<evidence type="ECO:0000313" key="5">
    <source>
        <dbReference type="EMBL" id="SVA43621.1"/>
    </source>
</evidence>
<organism evidence="5">
    <name type="scientific">marine metagenome</name>
    <dbReference type="NCBI Taxonomy" id="408172"/>
    <lineage>
        <taxon>unclassified sequences</taxon>
        <taxon>metagenomes</taxon>
        <taxon>ecological metagenomes</taxon>
    </lineage>
</organism>
<name>A0A381VU69_9ZZZZ</name>
<dbReference type="PANTHER" id="PTHR10732">
    <property type="entry name" value="40S RIBOSOMAL PROTEIN S17"/>
    <property type="match status" value="1"/>
</dbReference>
<keyword evidence="3" id="KW-0687">Ribonucleoprotein</keyword>
<protein>
    <recommendedName>
        <fullName evidence="6">30S ribosomal protein S17e</fullName>
    </recommendedName>
</protein>
<dbReference type="InterPro" id="IPR001210">
    <property type="entry name" value="Ribosomal_eS17"/>
</dbReference>
<dbReference type="GO" id="GO:0005829">
    <property type="term" value="C:cytosol"/>
    <property type="evidence" value="ECO:0007669"/>
    <property type="project" value="UniProtKB-ARBA"/>
</dbReference>
<dbReference type="Gene3D" id="1.10.60.20">
    <property type="entry name" value="Ribosomal protein S17e-like"/>
    <property type="match status" value="1"/>
</dbReference>
<evidence type="ECO:0000256" key="3">
    <source>
        <dbReference type="ARBA" id="ARBA00023274"/>
    </source>
</evidence>
<gene>
    <name evidence="5" type="ORF">METZ01_LOCUS96475</name>
</gene>
<evidence type="ECO:0000256" key="1">
    <source>
        <dbReference type="ARBA" id="ARBA00010444"/>
    </source>
</evidence>
<dbReference type="Pfam" id="PF00833">
    <property type="entry name" value="Ribosomal_S17e"/>
    <property type="match status" value="1"/>
</dbReference>
<accession>A0A381VU69</accession>
<dbReference type="SUPFAM" id="SSF116820">
    <property type="entry name" value="Rps17e-like"/>
    <property type="match status" value="1"/>
</dbReference>
<dbReference type="GO" id="GO:1990904">
    <property type="term" value="C:ribonucleoprotein complex"/>
    <property type="evidence" value="ECO:0007669"/>
    <property type="project" value="UniProtKB-KW"/>
</dbReference>
<evidence type="ECO:0000256" key="2">
    <source>
        <dbReference type="ARBA" id="ARBA00022980"/>
    </source>
</evidence>
<evidence type="ECO:0000256" key="4">
    <source>
        <dbReference type="SAM" id="MobiDB-lite"/>
    </source>
</evidence>